<dbReference type="InterPro" id="IPR058163">
    <property type="entry name" value="LysR-type_TF_proteobact-type"/>
</dbReference>
<name>A0ABW9W2F7_9BURK</name>
<dbReference type="InterPro" id="IPR005119">
    <property type="entry name" value="LysR_subst-bd"/>
</dbReference>
<keyword evidence="2" id="KW-0805">Transcription regulation</keyword>
<dbReference type="PANTHER" id="PTHR30537">
    <property type="entry name" value="HTH-TYPE TRANSCRIPTIONAL REGULATOR"/>
    <property type="match status" value="1"/>
</dbReference>
<dbReference type="Pfam" id="PF00126">
    <property type="entry name" value="HTH_1"/>
    <property type="match status" value="1"/>
</dbReference>
<dbReference type="CDD" id="cd08422">
    <property type="entry name" value="PBP2_CrgA_like"/>
    <property type="match status" value="1"/>
</dbReference>
<feature type="domain" description="HTH lysR-type" evidence="5">
    <location>
        <begin position="8"/>
        <end position="61"/>
    </location>
</feature>
<evidence type="ECO:0000313" key="6">
    <source>
        <dbReference type="EMBL" id="MYN28187.1"/>
    </source>
</evidence>
<keyword evidence="3" id="KW-0238">DNA-binding</keyword>
<evidence type="ECO:0000256" key="3">
    <source>
        <dbReference type="ARBA" id="ARBA00023125"/>
    </source>
</evidence>
<dbReference type="InterPro" id="IPR036388">
    <property type="entry name" value="WH-like_DNA-bd_sf"/>
</dbReference>
<protein>
    <submittedName>
        <fullName evidence="6">LysR family transcriptional regulator</fullName>
    </submittedName>
</protein>
<dbReference type="InterPro" id="IPR000847">
    <property type="entry name" value="LysR_HTH_N"/>
</dbReference>
<evidence type="ECO:0000256" key="2">
    <source>
        <dbReference type="ARBA" id="ARBA00023015"/>
    </source>
</evidence>
<keyword evidence="4" id="KW-0804">Transcription</keyword>
<evidence type="ECO:0000259" key="5">
    <source>
        <dbReference type="PROSITE" id="PS50931"/>
    </source>
</evidence>
<dbReference type="Gene3D" id="3.40.190.290">
    <property type="match status" value="1"/>
</dbReference>
<dbReference type="RefSeq" id="WP_161056131.1">
    <property type="nucleotide sequence ID" value="NZ_WWCT01000014.1"/>
</dbReference>
<dbReference type="Pfam" id="PF03466">
    <property type="entry name" value="LysR_substrate"/>
    <property type="match status" value="1"/>
</dbReference>
<dbReference type="InterPro" id="IPR036390">
    <property type="entry name" value="WH_DNA-bd_sf"/>
</dbReference>
<comment type="caution">
    <text evidence="6">The sequence shown here is derived from an EMBL/GenBank/DDBJ whole genome shotgun (WGS) entry which is preliminary data.</text>
</comment>
<keyword evidence="7" id="KW-1185">Reference proteome</keyword>
<dbReference type="EMBL" id="WWCT01000014">
    <property type="protein sequence ID" value="MYN28187.1"/>
    <property type="molecule type" value="Genomic_DNA"/>
</dbReference>
<reference evidence="6 7" key="1">
    <citation type="submission" date="2019-12" db="EMBL/GenBank/DDBJ databases">
        <title>Novel species isolated from a subtropical stream in China.</title>
        <authorList>
            <person name="Lu H."/>
        </authorList>
    </citation>
    <scope>NUCLEOTIDE SEQUENCE [LARGE SCALE GENOMIC DNA]</scope>
    <source>
        <strain evidence="6 7">CY42W</strain>
    </source>
</reference>
<dbReference type="SUPFAM" id="SSF53850">
    <property type="entry name" value="Periplasmic binding protein-like II"/>
    <property type="match status" value="1"/>
</dbReference>
<gene>
    <name evidence="6" type="ORF">GTP69_17395</name>
</gene>
<proteinExistence type="inferred from homology"/>
<organism evidence="6 7">
    <name type="scientific">Duganella levis</name>
    <dbReference type="NCBI Taxonomy" id="2692169"/>
    <lineage>
        <taxon>Bacteria</taxon>
        <taxon>Pseudomonadati</taxon>
        <taxon>Pseudomonadota</taxon>
        <taxon>Betaproteobacteria</taxon>
        <taxon>Burkholderiales</taxon>
        <taxon>Oxalobacteraceae</taxon>
        <taxon>Telluria group</taxon>
        <taxon>Duganella</taxon>
    </lineage>
</organism>
<dbReference type="Gene3D" id="1.10.10.10">
    <property type="entry name" value="Winged helix-like DNA-binding domain superfamily/Winged helix DNA-binding domain"/>
    <property type="match status" value="1"/>
</dbReference>
<evidence type="ECO:0000256" key="1">
    <source>
        <dbReference type="ARBA" id="ARBA00009437"/>
    </source>
</evidence>
<comment type="similarity">
    <text evidence="1">Belongs to the LysR transcriptional regulatory family.</text>
</comment>
<evidence type="ECO:0000256" key="4">
    <source>
        <dbReference type="ARBA" id="ARBA00023163"/>
    </source>
</evidence>
<dbReference type="PROSITE" id="PS50931">
    <property type="entry name" value="HTH_LYSR"/>
    <property type="match status" value="1"/>
</dbReference>
<dbReference type="SUPFAM" id="SSF46785">
    <property type="entry name" value="Winged helix' DNA-binding domain"/>
    <property type="match status" value="1"/>
</dbReference>
<dbReference type="Proteomes" id="UP000642144">
    <property type="component" value="Unassembled WGS sequence"/>
</dbReference>
<accession>A0ABW9W2F7</accession>
<sequence length="303" mass="33500">MMIDNVLDLTIFARVAGAGSLTDAANELGLSLAVVSKRLAALEERMGVRLLNRTTRRQSLTQEGSRFHQHCVRILSEVQQAETDMQRSRNAVTGLLRITAPRMFGCRYLSVLAAEFQAMHPELRIELNLGDDFIDLVDAGMDVALRFGALNDSTMTARHVAPSQRVLCASPDYLRRHGVPQTPEDLSAHQCIVYGARTTRHWLFQHEGQPISAEIGATFLCNDGNAGQALAVAGAGIFFKSLWDVGSELANGSLVRVLEQYSAPTDPLHVVYPHALHLAPRVRHFADFAIARLRDEWQKLVPL</sequence>
<evidence type="ECO:0000313" key="7">
    <source>
        <dbReference type="Proteomes" id="UP000642144"/>
    </source>
</evidence>
<dbReference type="PANTHER" id="PTHR30537:SF5">
    <property type="entry name" value="HTH-TYPE TRANSCRIPTIONAL ACTIVATOR TTDR-RELATED"/>
    <property type="match status" value="1"/>
</dbReference>